<gene>
    <name evidence="1" type="ORF">R2G56_13890</name>
</gene>
<protein>
    <submittedName>
        <fullName evidence="1">Enoyl-CoA hydratase/isomerase family protein</fullName>
    </submittedName>
</protein>
<comment type="caution">
    <text evidence="1">The sequence shown here is derived from an EMBL/GenBank/DDBJ whole genome shotgun (WGS) entry which is preliminary data.</text>
</comment>
<sequence length="259" mass="27241">MSSHEPSFVRTEIRSAPGGCDCFVITLAAPRANALEPDFLAAIEAAQEEFEDTGLRRALICGGRNFSTGGDVGRFLEAACDGQAVAYAERVVPLLQRSVLRMIGQKAIVALAGRGAITGGSAGFLFASDLAVLAPDAFVQPYYGVMGFAPDGGWTATLPERIGAGAAQDWLLNDRRFGAEELMARGLACAVDPDPENAALARLAALDIDMALAGKALIWDAARRAQVEARLAAETEAFRALIPLEATRAKMAAFLGKEA</sequence>
<dbReference type="CDD" id="cd06558">
    <property type="entry name" value="crotonase-like"/>
    <property type="match status" value="1"/>
</dbReference>
<dbReference type="InterPro" id="IPR001753">
    <property type="entry name" value="Enoyl-CoA_hydra/iso"/>
</dbReference>
<name>A0ABU4AMD1_9HYPH</name>
<dbReference type="Gene3D" id="3.90.226.10">
    <property type="entry name" value="2-enoyl-CoA Hydratase, Chain A, domain 1"/>
    <property type="match status" value="1"/>
</dbReference>
<organism evidence="1 2">
    <name type="scientific">Nitratireductor aquimarinus</name>
    <dbReference type="NCBI Taxonomy" id="889300"/>
    <lineage>
        <taxon>Bacteria</taxon>
        <taxon>Pseudomonadati</taxon>
        <taxon>Pseudomonadota</taxon>
        <taxon>Alphaproteobacteria</taxon>
        <taxon>Hyphomicrobiales</taxon>
        <taxon>Phyllobacteriaceae</taxon>
        <taxon>Nitratireductor</taxon>
    </lineage>
</organism>
<dbReference type="PANTHER" id="PTHR11941:SF54">
    <property type="entry name" value="ENOYL-COA HYDRATASE, MITOCHONDRIAL"/>
    <property type="match status" value="1"/>
</dbReference>
<dbReference type="RefSeq" id="WP_317561664.1">
    <property type="nucleotide sequence ID" value="NZ_JAWLIP010000006.1"/>
</dbReference>
<dbReference type="PANTHER" id="PTHR11941">
    <property type="entry name" value="ENOYL-COA HYDRATASE-RELATED"/>
    <property type="match status" value="1"/>
</dbReference>
<dbReference type="Proteomes" id="UP001185659">
    <property type="component" value="Unassembled WGS sequence"/>
</dbReference>
<dbReference type="SUPFAM" id="SSF52096">
    <property type="entry name" value="ClpP/crotonase"/>
    <property type="match status" value="1"/>
</dbReference>
<evidence type="ECO:0000313" key="1">
    <source>
        <dbReference type="EMBL" id="MDV6227385.1"/>
    </source>
</evidence>
<proteinExistence type="predicted"/>
<reference evidence="1 2" key="1">
    <citation type="submission" date="2023-10" db="EMBL/GenBank/DDBJ databases">
        <authorList>
            <person name="Venkata Ramana C."/>
            <person name="Sasikala C."/>
            <person name="Dhurka M."/>
        </authorList>
    </citation>
    <scope>NUCLEOTIDE SEQUENCE [LARGE SCALE GENOMIC DNA]</scope>
    <source>
        <strain evidence="1 2">KCTC 32151</strain>
    </source>
</reference>
<dbReference type="EMBL" id="JAWLIP010000006">
    <property type="protein sequence ID" value="MDV6227385.1"/>
    <property type="molecule type" value="Genomic_DNA"/>
</dbReference>
<dbReference type="Pfam" id="PF00378">
    <property type="entry name" value="ECH_1"/>
    <property type="match status" value="1"/>
</dbReference>
<dbReference type="InterPro" id="IPR029045">
    <property type="entry name" value="ClpP/crotonase-like_dom_sf"/>
</dbReference>
<keyword evidence="2" id="KW-1185">Reference proteome</keyword>
<evidence type="ECO:0000313" key="2">
    <source>
        <dbReference type="Proteomes" id="UP001185659"/>
    </source>
</evidence>
<accession>A0ABU4AMD1</accession>